<accession>A0ABC9VEA0</accession>
<evidence type="ECO:0000256" key="1">
    <source>
        <dbReference type="ARBA" id="ARBA00022679"/>
    </source>
</evidence>
<keyword evidence="2 4" id="KW-0046">Antibiotic resistance</keyword>
<dbReference type="GO" id="GO:0005524">
    <property type="term" value="F:ATP binding"/>
    <property type="evidence" value="ECO:0007669"/>
    <property type="project" value="UniProtKB-KW"/>
</dbReference>
<evidence type="ECO:0000256" key="3">
    <source>
        <dbReference type="ARBA" id="ARBA00047831"/>
    </source>
</evidence>
<dbReference type="Proteomes" id="UP000023566">
    <property type="component" value="Chromosome"/>
</dbReference>
<evidence type="ECO:0000256" key="2">
    <source>
        <dbReference type="ARBA" id="ARBA00023251"/>
    </source>
</evidence>
<dbReference type="Pfam" id="PF01909">
    <property type="entry name" value="NTP_transf_2"/>
    <property type="match status" value="1"/>
</dbReference>
<organism evidence="7 8">
    <name type="scientific">Parageobacillus genomosp. 1</name>
    <dbReference type="NCBI Taxonomy" id="1295642"/>
    <lineage>
        <taxon>Bacteria</taxon>
        <taxon>Bacillati</taxon>
        <taxon>Bacillota</taxon>
        <taxon>Bacilli</taxon>
        <taxon>Bacillales</taxon>
        <taxon>Anoxybacillaceae</taxon>
        <taxon>Parageobacillus</taxon>
    </lineage>
</organism>
<sequence length="255" mass="29629">MGIFPPILQQLAHLFHEELKGNLVGIYLHGSLAMGCFNPKKSDIDLLVIVKDKLDVATKKRIARKLVGIDGTLLNEGGIELSIVQEMYVTNFIYPTPFELHYSKLYRETYKTDEHYVCEGMEDPDLAAHIFVTYHRGVTLYGKPIRETFRPIDRQYYVRSIMYDLEDTLNEIVRSPVYYVLNLCRAWYFLKEGAVASKQEGGEWAKNKLPKTYKAIVQQCLDDYHGQTDHFRVPPKQLIEFARFMLKKINTLVEK</sequence>
<dbReference type="GO" id="GO:0016779">
    <property type="term" value="F:nucleotidyltransferase activity"/>
    <property type="evidence" value="ECO:0007669"/>
    <property type="project" value="UniProtKB-KW"/>
</dbReference>
<name>A0ABC9VEA0_9BACL</name>
<dbReference type="InterPro" id="IPR043519">
    <property type="entry name" value="NT_sf"/>
</dbReference>
<reference evidence="7 8" key="1">
    <citation type="journal article" date="2014" name="Appl. Microbiol. Biotechnol.">
        <title>Transformable facultative thermophile Geobacillus stearothermophilus NUB3621 as a host strain for metabolic engineering.</title>
        <authorList>
            <person name="Blanchard K."/>
            <person name="Robic S."/>
            <person name="Matsumura I."/>
        </authorList>
    </citation>
    <scope>NUCLEOTIDE SEQUENCE [LARGE SCALE GENOMIC DNA]</scope>
    <source>
        <strain evidence="7 8">NUB3621</strain>
    </source>
</reference>
<evidence type="ECO:0000259" key="6">
    <source>
        <dbReference type="Pfam" id="PF13427"/>
    </source>
</evidence>
<dbReference type="GO" id="GO:0046677">
    <property type="term" value="P:response to antibiotic"/>
    <property type="evidence" value="ECO:0007669"/>
    <property type="project" value="UniProtKB-KW"/>
</dbReference>
<proteinExistence type="predicted"/>
<dbReference type="Pfam" id="PF13427">
    <property type="entry name" value="AadA_C"/>
    <property type="match status" value="1"/>
</dbReference>
<feature type="domain" description="Adenylyltransferase AadA C-terminal" evidence="6">
    <location>
        <begin position="149"/>
        <end position="247"/>
    </location>
</feature>
<dbReference type="PIRSF" id="PIRSF000819">
    <property type="entry name" value="Streptomycin_3-adenylyltransf"/>
    <property type="match status" value="1"/>
</dbReference>
<dbReference type="RefSeq" id="WP_043904864.1">
    <property type="nucleotide sequence ID" value="NZ_CM002692.1"/>
</dbReference>
<comment type="catalytic activity">
    <reaction evidence="3 4">
        <text>spectinomycin + ATP = 9-O-adenylylspectinomycin + diphosphate</text>
        <dbReference type="Rhea" id="RHEA:63228"/>
        <dbReference type="ChEBI" id="CHEBI:30616"/>
        <dbReference type="ChEBI" id="CHEBI:33019"/>
        <dbReference type="ChEBI" id="CHEBI:146260"/>
        <dbReference type="ChEBI" id="CHEBI:146261"/>
    </reaction>
</comment>
<keyword evidence="4" id="KW-0067">ATP-binding</keyword>
<dbReference type="CDD" id="cd05403">
    <property type="entry name" value="NT_KNTase_like"/>
    <property type="match status" value="1"/>
</dbReference>
<dbReference type="SUPFAM" id="SSF81301">
    <property type="entry name" value="Nucleotidyltransferase"/>
    <property type="match status" value="1"/>
</dbReference>
<feature type="domain" description="Polymerase nucleotidyl transferase" evidence="5">
    <location>
        <begin position="21"/>
        <end position="84"/>
    </location>
</feature>
<dbReference type="InterPro" id="IPR025184">
    <property type="entry name" value="AadA_C"/>
</dbReference>
<dbReference type="Gene3D" id="3.30.460.10">
    <property type="entry name" value="Beta Polymerase, domain 2"/>
    <property type="match status" value="1"/>
</dbReference>
<keyword evidence="4" id="KW-0548">Nucleotidyltransferase</keyword>
<evidence type="ECO:0000259" key="5">
    <source>
        <dbReference type="Pfam" id="PF01909"/>
    </source>
</evidence>
<protein>
    <recommendedName>
        <fullName evidence="4">Spectinomycin 9-adenylyltransferase</fullName>
    </recommendedName>
</protein>
<keyword evidence="8" id="KW-1185">Reference proteome</keyword>
<dbReference type="AlphaFoldDB" id="A0ABC9VEA0"/>
<dbReference type="InterPro" id="IPR024172">
    <property type="entry name" value="AadA/Aad9"/>
</dbReference>
<dbReference type="EMBL" id="AOTZ01000005">
    <property type="protein sequence ID" value="EZP76766.1"/>
    <property type="molecule type" value="Genomic_DNA"/>
</dbReference>
<comment type="caution">
    <text evidence="7">The sequence shown here is derived from an EMBL/GenBank/DDBJ whole genome shotgun (WGS) entry which is preliminary data.</text>
</comment>
<evidence type="ECO:0000256" key="4">
    <source>
        <dbReference type="PIRNR" id="PIRNR000819"/>
    </source>
</evidence>
<dbReference type="InterPro" id="IPR002934">
    <property type="entry name" value="Polymerase_NTP_transf_dom"/>
</dbReference>
<gene>
    <name evidence="7" type="ORF">H839_09228</name>
</gene>
<evidence type="ECO:0000313" key="8">
    <source>
        <dbReference type="Proteomes" id="UP000023566"/>
    </source>
</evidence>
<evidence type="ECO:0000313" key="7">
    <source>
        <dbReference type="EMBL" id="EZP76766.1"/>
    </source>
</evidence>
<keyword evidence="4" id="KW-0547">Nucleotide-binding</keyword>
<keyword evidence="1 4" id="KW-0808">Transferase</keyword>